<gene>
    <name evidence="2" type="ORF">NIES806_17210</name>
</gene>
<evidence type="ECO:0000259" key="1">
    <source>
        <dbReference type="Pfam" id="PF15611"/>
    </source>
</evidence>
<dbReference type="KEGG" id="dcm:NIES806_17210"/>
<accession>A0A1Z4V203</accession>
<sequence length="475" mass="56044">MLNKNLGEITPPDYKPHRLITLAKKQKVGNINLDILVLKEKINDNKINEITFVEWIWCIDNDQPWEKLQDSEKQELSLKIWNISLEIEWLYFTLIRRLAWCYSGQKNVIASYLKKSFPIWSKSIYLKDNLAIKILVALGTDYPKQELVKITCNHNLTRNELLNKINNVLPNLPILKDYLLEIAPYFPKMHPITLDKVNWLLRCFDQMEEIIQIAAVEYILNHVSTSIAGTFPELVNWLKQNYNNSQKQSKLSDKAKQKFRDWVGAINYNDFRQLVDLIINRVSITEKEEKQLTRRQGFWANYSNSFMRIKILLPMQSYQIINDLLREDQDVKKLEFDGSDATEICIFDLGDKGFIVEFFRGRGSETRLFPKKDDIERILFGSRSLSVKKIRSLGGEAHDHVLGWQWSCEKLLREKYQILPNTGTTYFIGLHEIYGRYNRGLPELSTENKYKRQEQLQQWRGIINRLESDARRSQF</sequence>
<organism evidence="2 3">
    <name type="scientific">Dolichospermum compactum NIES-806</name>
    <dbReference type="NCBI Taxonomy" id="1973481"/>
    <lineage>
        <taxon>Bacteria</taxon>
        <taxon>Bacillati</taxon>
        <taxon>Cyanobacteriota</taxon>
        <taxon>Cyanophyceae</taxon>
        <taxon>Nostocales</taxon>
        <taxon>Aphanizomenonaceae</taxon>
        <taxon>Dolichospermum</taxon>
        <taxon>Dolichospermum compactum</taxon>
    </lineage>
</organism>
<feature type="domain" description="Zorya protein ZorC EH" evidence="1">
    <location>
        <begin position="247"/>
        <end position="409"/>
    </location>
</feature>
<dbReference type="Pfam" id="PF15611">
    <property type="entry name" value="EH_Signature"/>
    <property type="match status" value="1"/>
</dbReference>
<evidence type="ECO:0000313" key="3">
    <source>
        <dbReference type="Proteomes" id="UP000218702"/>
    </source>
</evidence>
<reference evidence="2 3" key="1">
    <citation type="submission" date="2017-06" db="EMBL/GenBank/DDBJ databases">
        <title>Genome sequencing of cyanobaciteial culture collection at National Institute for Environmental Studies (NIES).</title>
        <authorList>
            <person name="Hirose Y."/>
            <person name="Shimura Y."/>
            <person name="Fujisawa T."/>
            <person name="Nakamura Y."/>
            <person name="Kawachi M."/>
        </authorList>
    </citation>
    <scope>NUCLEOTIDE SEQUENCE [LARGE SCALE GENOMIC DNA]</scope>
    <source>
        <strain evidence="2 3">NIES-806</strain>
    </source>
</reference>
<dbReference type="InterPro" id="IPR028943">
    <property type="entry name" value="ZorC_EH_Signature_dom"/>
</dbReference>
<proteinExistence type="predicted"/>
<dbReference type="EMBL" id="AP018316">
    <property type="protein sequence ID" value="BAZ85518.1"/>
    <property type="molecule type" value="Genomic_DNA"/>
</dbReference>
<evidence type="ECO:0000313" key="2">
    <source>
        <dbReference type="EMBL" id="BAZ85518.1"/>
    </source>
</evidence>
<protein>
    <recommendedName>
        <fullName evidence="1">Zorya protein ZorC EH domain-containing protein</fullName>
    </recommendedName>
</protein>
<dbReference type="RefSeq" id="WP_096666306.1">
    <property type="nucleotide sequence ID" value="NZ_AP018316.1"/>
</dbReference>
<name>A0A1Z4V203_9CYAN</name>
<dbReference type="AlphaFoldDB" id="A0A1Z4V203"/>
<dbReference type="OrthoDB" id="5861318at2"/>
<dbReference type="Proteomes" id="UP000218702">
    <property type="component" value="Chromosome"/>
</dbReference>
<keyword evidence="3" id="KW-1185">Reference proteome</keyword>